<dbReference type="InterPro" id="IPR043502">
    <property type="entry name" value="DNA/RNA_pol_sf"/>
</dbReference>
<dbReference type="InterPro" id="IPR000477">
    <property type="entry name" value="RT_dom"/>
</dbReference>
<dbReference type="PROSITE" id="PS50878">
    <property type="entry name" value="RT_POL"/>
    <property type="match status" value="1"/>
</dbReference>
<protein>
    <submittedName>
        <fullName evidence="2">Putative ovule protein</fullName>
    </submittedName>
</protein>
<proteinExistence type="predicted"/>
<dbReference type="PANTHER" id="PTHR46890">
    <property type="entry name" value="NON-LTR RETROLELEMENT REVERSE TRANSCRIPTASE-LIKE PROTEIN-RELATED"/>
    <property type="match status" value="1"/>
</dbReference>
<evidence type="ECO:0000259" key="1">
    <source>
        <dbReference type="PROSITE" id="PS50878"/>
    </source>
</evidence>
<dbReference type="CDD" id="cd01650">
    <property type="entry name" value="RT_nLTR_like"/>
    <property type="match status" value="1"/>
</dbReference>
<dbReference type="InterPro" id="IPR052343">
    <property type="entry name" value="Retrotransposon-Effector_Assoc"/>
</dbReference>
<evidence type="ECO:0000313" key="2">
    <source>
        <dbReference type="EMBL" id="JAP32863.1"/>
    </source>
</evidence>
<accession>A0A0V0IJX9</accession>
<dbReference type="EMBL" id="GEDG01005597">
    <property type="protein sequence ID" value="JAP32863.1"/>
    <property type="molecule type" value="Transcribed_RNA"/>
</dbReference>
<dbReference type="AlphaFoldDB" id="A0A0V0IJX9"/>
<sequence length="266" mass="30659">MRPISLSNFINKILSKIVHDRLEALLPNLISSNQSGFVIGRSIIENVLLTQEIVTDIRKRGKPANVVIKLDMSKPYDRVSWFFLMKVLRRMGFSNDFVDLIWRLISNNWYSILINGQPHGFFNSTRGVKQGYPLSPAWFIISAEVLSGALNSLFEDGQYVGYGLPKWSAKLNHLSYAGDTIIFSSTHKYSLQRIISTLQEYELLSGEKINKDKSAFYLHQNEVAESRQLVEECTSFSRGQFPMKYVGCPISHTRKRKEHYFDLIRR</sequence>
<reference evidence="2" key="1">
    <citation type="submission" date="2015-12" db="EMBL/GenBank/DDBJ databases">
        <title>Gene expression during late stages of embryo sac development: a critical building block for successful pollen-pistil interactions.</title>
        <authorList>
            <person name="Liu Y."/>
            <person name="Joly V."/>
            <person name="Sabar M."/>
            <person name="Matton D.P."/>
        </authorList>
    </citation>
    <scope>NUCLEOTIDE SEQUENCE</scope>
</reference>
<organism evidence="2">
    <name type="scientific">Solanum chacoense</name>
    <name type="common">Chaco potato</name>
    <dbReference type="NCBI Taxonomy" id="4108"/>
    <lineage>
        <taxon>Eukaryota</taxon>
        <taxon>Viridiplantae</taxon>
        <taxon>Streptophyta</taxon>
        <taxon>Embryophyta</taxon>
        <taxon>Tracheophyta</taxon>
        <taxon>Spermatophyta</taxon>
        <taxon>Magnoliopsida</taxon>
        <taxon>eudicotyledons</taxon>
        <taxon>Gunneridae</taxon>
        <taxon>Pentapetalae</taxon>
        <taxon>asterids</taxon>
        <taxon>lamiids</taxon>
        <taxon>Solanales</taxon>
        <taxon>Solanaceae</taxon>
        <taxon>Solanoideae</taxon>
        <taxon>Solaneae</taxon>
        <taxon>Solanum</taxon>
    </lineage>
</organism>
<dbReference type="SUPFAM" id="SSF56672">
    <property type="entry name" value="DNA/RNA polymerases"/>
    <property type="match status" value="1"/>
</dbReference>
<feature type="domain" description="Reverse transcriptase" evidence="1">
    <location>
        <begin position="1"/>
        <end position="250"/>
    </location>
</feature>
<dbReference type="Pfam" id="PF00078">
    <property type="entry name" value="RVT_1"/>
    <property type="match status" value="1"/>
</dbReference>
<name>A0A0V0IJX9_SOLCH</name>
<dbReference type="PANTHER" id="PTHR46890:SF48">
    <property type="entry name" value="RNA-DIRECTED DNA POLYMERASE"/>
    <property type="match status" value="1"/>
</dbReference>